<feature type="transmembrane region" description="Helical" evidence="2">
    <location>
        <begin position="932"/>
        <end position="956"/>
    </location>
</feature>
<feature type="transmembrane region" description="Helical" evidence="2">
    <location>
        <begin position="685"/>
        <end position="707"/>
    </location>
</feature>
<keyword evidence="2" id="KW-1133">Transmembrane helix</keyword>
<feature type="compositionally biased region" description="Polar residues" evidence="1">
    <location>
        <begin position="1228"/>
        <end position="1244"/>
    </location>
</feature>
<dbReference type="Pfam" id="PF02010">
    <property type="entry name" value="REJ"/>
    <property type="match status" value="1"/>
</dbReference>
<keyword evidence="2" id="KW-0812">Transmembrane</keyword>
<proteinExistence type="predicted"/>
<feature type="region of interest" description="Disordered" evidence="1">
    <location>
        <begin position="1202"/>
        <end position="1250"/>
    </location>
</feature>
<evidence type="ECO:0000256" key="1">
    <source>
        <dbReference type="SAM" id="MobiDB-lite"/>
    </source>
</evidence>
<evidence type="ECO:0000313" key="4">
    <source>
        <dbReference type="EMBL" id="CAK9028837.1"/>
    </source>
</evidence>
<dbReference type="InterPro" id="IPR002859">
    <property type="entry name" value="PKD/REJ-like"/>
</dbReference>
<feature type="compositionally biased region" description="Basic and acidic residues" evidence="1">
    <location>
        <begin position="972"/>
        <end position="986"/>
    </location>
</feature>
<gene>
    <name evidence="4" type="ORF">SCF082_LOCUS18528</name>
</gene>
<protein>
    <recommendedName>
        <fullName evidence="3">PKD/REJ-like domain-containing protein</fullName>
    </recommendedName>
</protein>
<keyword evidence="2" id="KW-0472">Membrane</keyword>
<feature type="region of interest" description="Disordered" evidence="1">
    <location>
        <begin position="1294"/>
        <end position="1334"/>
    </location>
</feature>
<comment type="caution">
    <text evidence="4">The sequence shown here is derived from an EMBL/GenBank/DDBJ whole genome shotgun (WGS) entry which is preliminary data.</text>
</comment>
<feature type="transmembrane region" description="Helical" evidence="2">
    <location>
        <begin position="579"/>
        <end position="602"/>
    </location>
</feature>
<feature type="compositionally biased region" description="Low complexity" evidence="1">
    <location>
        <begin position="621"/>
        <end position="635"/>
    </location>
</feature>
<dbReference type="EMBL" id="CAXAMM010012425">
    <property type="protein sequence ID" value="CAK9028837.1"/>
    <property type="molecule type" value="Genomic_DNA"/>
</dbReference>
<feature type="compositionally biased region" description="Polar residues" evidence="1">
    <location>
        <begin position="1303"/>
        <end position="1334"/>
    </location>
</feature>
<organism evidence="4 5">
    <name type="scientific">Durusdinium trenchii</name>
    <dbReference type="NCBI Taxonomy" id="1381693"/>
    <lineage>
        <taxon>Eukaryota</taxon>
        <taxon>Sar</taxon>
        <taxon>Alveolata</taxon>
        <taxon>Dinophyceae</taxon>
        <taxon>Suessiales</taxon>
        <taxon>Symbiodiniaceae</taxon>
        <taxon>Durusdinium</taxon>
    </lineage>
</organism>
<feature type="region of interest" description="Disordered" evidence="1">
    <location>
        <begin position="1061"/>
        <end position="1118"/>
    </location>
</feature>
<feature type="compositionally biased region" description="Low complexity" evidence="1">
    <location>
        <begin position="1064"/>
        <end position="1076"/>
    </location>
</feature>
<feature type="region of interest" description="Disordered" evidence="1">
    <location>
        <begin position="965"/>
        <end position="1004"/>
    </location>
</feature>
<feature type="domain" description="PKD/REJ-like" evidence="3">
    <location>
        <begin position="4"/>
        <end position="296"/>
    </location>
</feature>
<dbReference type="Proteomes" id="UP001642464">
    <property type="component" value="Unassembled WGS sequence"/>
</dbReference>
<name>A0ABP0KS89_9DINO</name>
<feature type="region of interest" description="Disordered" evidence="1">
    <location>
        <begin position="606"/>
        <end position="635"/>
    </location>
</feature>
<keyword evidence="5" id="KW-1185">Reference proteome</keyword>
<feature type="compositionally biased region" description="Low complexity" evidence="1">
    <location>
        <begin position="1202"/>
        <end position="1220"/>
    </location>
</feature>
<evidence type="ECO:0000313" key="5">
    <source>
        <dbReference type="Proteomes" id="UP001642464"/>
    </source>
</evidence>
<evidence type="ECO:0000259" key="3">
    <source>
        <dbReference type="Pfam" id="PF02010"/>
    </source>
</evidence>
<evidence type="ECO:0000256" key="2">
    <source>
        <dbReference type="SAM" id="Phobius"/>
    </source>
</evidence>
<accession>A0ABP0KS89</accession>
<reference evidence="4 5" key="1">
    <citation type="submission" date="2024-02" db="EMBL/GenBank/DDBJ databases">
        <authorList>
            <person name="Chen Y."/>
            <person name="Shah S."/>
            <person name="Dougan E. K."/>
            <person name="Thang M."/>
            <person name="Chan C."/>
        </authorList>
    </citation>
    <scope>NUCLEOTIDE SEQUENCE [LARGE SCALE GENOMIC DNA]</scope>
</reference>
<sequence length="1334" mass="140758">MAEFRIPGAILQEGLYTFTALVWRSFETEAEAASASITVLLSASAPPPVVITTPWLNGSGVSTEMGWSTGPMANIIGSSTCPIPPVSDFRWTLVSSAGVILSVYVPEGSWNETYASLTLSSSTFDGSQLTVGELYQYVLMLGLQDNTITLLDGNVVGSLTSAEAAGAFIVRSSPFLADGPPRDGQVVADPPEGFAVETKFKLNALDWVDESVSELQYAFYQFTQEQLNSLTAPWDLPAAVTALEWDNSSSSSYWVNLGGVLLQDWSKSASCETILPIGDLITILRVRDHFGAMAVVGVQGPTVTAPIGGVEPALATAALGSAVALNEANSILNAVAAVSSVSVAGSAEESRAVVSASMTALEAAADLAPPDSSTLQKVGGVIAAALSSGSAGTQDKSTLSRASAVLDTVLSTASAATAVVDEDAGNAMLGSLLTITTANSDGGGDAAASASVTVACEPRPVLGRAELKKIKTSLGRINDEVHAILGVLDDFDLETPGIEENIVSALQTISGLQSAWSTDSISRFSRSLAEKWIPTPAEITPVHNTSTSVEKRPFLERWAWLKEWALRAGAKVWQVSQKILWGGLFVLDISVVIGMMLFLESIGKKPRRPRKRPESSAAPVGEAPGTPIPTPTATAGRESSQWLAWLSQEELLAACLKEHCFKFLLGLLLAFAVRLPKRILQQESIILHLLVNISVTLRCVGLALVLMRDSLLSPKAEDVARETANVLAERGAKALNLVSKLGQVMMNSLPANGTQAITSVDASGRGTESRLAKVSAADAARSGLSSPGANVPSAALGGSRRLQECNDVGLQFTHWFASNPYSWANASFGINSEIANNATVSVLELSRCGVVVDFGSSVEVTVALPERDAQVDETPTCVIFDQGAQEWVRDNISLTSANRETMTATCSTTSSGTYAVYYRHTPLVEQQSISTLVAVAFTIPVVLVASAFAGGAIYLMRKRAIDQRRRKNKAKVYPETEKDESLKEVVTEEPPGGDTDAGTEDEGVVSSQPVIAFEEGKNSAALHALRRHSYGEVPHPPLPSLGSDHERPHLELEQGELNQIQGWPSPVRPSSKQSSSATEPVHVSPVRVIHRSRSQSREHSTEINWNASLPGSVPGEMPVHTQARRSRSREPAANVRVVRKSQDSTNGLLRAAALAAADSALRPPSASTAVHSEVEPLEPEPIKRVVGTRVDPKAPRVHAAARVVASKRSSSGGSTSPVKVTARRTSSESRATQVVQHSRQGSHMSTAAGSTAASAAAGSAADTAATLPSVRVVARKVRPSNSTSRECIAKVRQADALSPIHSPAQSPTNRTLPTLLDQSPNSTLQSALSHSTLT</sequence>